<keyword evidence="6" id="KW-0378">Hydrolase</keyword>
<comment type="similarity">
    <text evidence="3">Belongs to the HARBI1 family.</text>
</comment>
<dbReference type="GO" id="GO:0016787">
    <property type="term" value="F:hydrolase activity"/>
    <property type="evidence" value="ECO:0007669"/>
    <property type="project" value="UniProtKB-KW"/>
</dbReference>
<keyword evidence="5" id="KW-0479">Metal-binding</keyword>
<proteinExistence type="inferred from homology"/>
<evidence type="ECO:0000256" key="7">
    <source>
        <dbReference type="ARBA" id="ARBA00023242"/>
    </source>
</evidence>
<keyword evidence="7" id="KW-0539">Nucleus</keyword>
<feature type="domain" description="DDE Tnp4" evidence="8">
    <location>
        <begin position="169"/>
        <end position="321"/>
    </location>
</feature>
<evidence type="ECO:0000256" key="1">
    <source>
        <dbReference type="ARBA" id="ARBA00001968"/>
    </source>
</evidence>
<sequence length="380" mass="44354">MDEHELASIVNAFIASQCQLLLMLELLKNDTKRIMHIPYETSHRIRRLAYFRMIHGSDLVCSQSTRMDRRCFVILCHLLRTIAGLTSTEVVDIEEMVAMFLHILVYDVKNRVIQREFMRLGETIFRYFNMVLLAVIRFHEELLKKPQPVPNDCTNQRWRWFENCLGALNGTYIKVNVPASDRARYRTRKGEVATNVLGVCDTKGDFVYVLAGWKGSVVDSRILRDVLSRLNGLKVPNVPKCGGCFLAPYRGQCYHLQEWRGPENAPSTLKEFFNMKHSSARNVIERAFGVLKGRWTILRGTSYYPIEVQYRTILTCCLLYNLINREMTNFDIEDNIDEVDSTHATTAADEIHYIEMSNEWSKWRDDLAEEMFTDWELRNQ</sequence>
<dbReference type="Proteomes" id="UP000321393">
    <property type="component" value="Unassembled WGS sequence"/>
</dbReference>
<comment type="subcellular location">
    <subcellularLocation>
        <location evidence="2">Nucleus</location>
    </subcellularLocation>
</comment>
<comment type="caution">
    <text evidence="10">The sequence shown here is derived from an EMBL/GenBank/DDBJ whole genome shotgun (WGS) entry which is preliminary data.</text>
</comment>
<keyword evidence="4" id="KW-0540">Nuclease</keyword>
<dbReference type="Pfam" id="PF13359">
    <property type="entry name" value="DDE_Tnp_4"/>
    <property type="match status" value="1"/>
</dbReference>
<dbReference type="InterPro" id="IPR058353">
    <property type="entry name" value="DUF8040"/>
</dbReference>
<dbReference type="EMBL" id="SSTE01011875">
    <property type="protein sequence ID" value="KAA0050215.1"/>
    <property type="molecule type" value="Genomic_DNA"/>
</dbReference>
<evidence type="ECO:0000259" key="9">
    <source>
        <dbReference type="Pfam" id="PF26138"/>
    </source>
</evidence>
<dbReference type="InterPro" id="IPR027806">
    <property type="entry name" value="HARBI1_dom"/>
</dbReference>
<feature type="domain" description="DUF8040" evidence="9">
    <location>
        <begin position="53"/>
        <end position="136"/>
    </location>
</feature>
<dbReference type="PANTHER" id="PTHR22930">
    <property type="match status" value="1"/>
</dbReference>
<dbReference type="AlphaFoldDB" id="A0A5A7U9D8"/>
<dbReference type="GO" id="GO:0046872">
    <property type="term" value="F:metal ion binding"/>
    <property type="evidence" value="ECO:0007669"/>
    <property type="project" value="UniProtKB-KW"/>
</dbReference>
<dbReference type="GO" id="GO:0004518">
    <property type="term" value="F:nuclease activity"/>
    <property type="evidence" value="ECO:0007669"/>
    <property type="project" value="UniProtKB-KW"/>
</dbReference>
<evidence type="ECO:0000313" key="11">
    <source>
        <dbReference type="Proteomes" id="UP000321393"/>
    </source>
</evidence>
<dbReference type="PANTHER" id="PTHR22930:SF293">
    <property type="entry name" value="PROTEIN ALP1-LIKE"/>
    <property type="match status" value="1"/>
</dbReference>
<accession>A0A5A7U9D8</accession>
<dbReference type="Pfam" id="PF26138">
    <property type="entry name" value="DUF8040"/>
    <property type="match status" value="1"/>
</dbReference>
<reference evidence="10 11" key="1">
    <citation type="submission" date="2019-08" db="EMBL/GenBank/DDBJ databases">
        <title>Draft genome sequences of two oriental melons (Cucumis melo L. var makuwa).</title>
        <authorList>
            <person name="Kwon S.-Y."/>
        </authorList>
    </citation>
    <scope>NUCLEOTIDE SEQUENCE [LARGE SCALE GENOMIC DNA]</scope>
    <source>
        <strain evidence="11">cv. SW 3</strain>
        <tissue evidence="10">Leaf</tissue>
    </source>
</reference>
<protein>
    <submittedName>
        <fullName evidence="10">Retrotransposon protein</fullName>
    </submittedName>
</protein>
<evidence type="ECO:0000256" key="4">
    <source>
        <dbReference type="ARBA" id="ARBA00022722"/>
    </source>
</evidence>
<evidence type="ECO:0000259" key="8">
    <source>
        <dbReference type="Pfam" id="PF13359"/>
    </source>
</evidence>
<organism evidence="10 11">
    <name type="scientific">Cucumis melo var. makuwa</name>
    <name type="common">Oriental melon</name>
    <dbReference type="NCBI Taxonomy" id="1194695"/>
    <lineage>
        <taxon>Eukaryota</taxon>
        <taxon>Viridiplantae</taxon>
        <taxon>Streptophyta</taxon>
        <taxon>Embryophyta</taxon>
        <taxon>Tracheophyta</taxon>
        <taxon>Spermatophyta</taxon>
        <taxon>Magnoliopsida</taxon>
        <taxon>eudicotyledons</taxon>
        <taxon>Gunneridae</taxon>
        <taxon>Pentapetalae</taxon>
        <taxon>rosids</taxon>
        <taxon>fabids</taxon>
        <taxon>Cucurbitales</taxon>
        <taxon>Cucurbitaceae</taxon>
        <taxon>Benincaseae</taxon>
        <taxon>Cucumis</taxon>
    </lineage>
</organism>
<comment type="cofactor">
    <cofactor evidence="1">
        <name>a divalent metal cation</name>
        <dbReference type="ChEBI" id="CHEBI:60240"/>
    </cofactor>
</comment>
<dbReference type="InterPro" id="IPR045249">
    <property type="entry name" value="HARBI1-like"/>
</dbReference>
<name>A0A5A7U9D8_CUCMM</name>
<evidence type="ECO:0000256" key="2">
    <source>
        <dbReference type="ARBA" id="ARBA00004123"/>
    </source>
</evidence>
<evidence type="ECO:0000313" key="10">
    <source>
        <dbReference type="EMBL" id="KAA0050215.1"/>
    </source>
</evidence>
<evidence type="ECO:0000256" key="5">
    <source>
        <dbReference type="ARBA" id="ARBA00022723"/>
    </source>
</evidence>
<evidence type="ECO:0000256" key="6">
    <source>
        <dbReference type="ARBA" id="ARBA00022801"/>
    </source>
</evidence>
<dbReference type="GO" id="GO:0005634">
    <property type="term" value="C:nucleus"/>
    <property type="evidence" value="ECO:0007669"/>
    <property type="project" value="UniProtKB-SubCell"/>
</dbReference>
<evidence type="ECO:0000256" key="3">
    <source>
        <dbReference type="ARBA" id="ARBA00006958"/>
    </source>
</evidence>
<gene>
    <name evidence="10" type="ORF">E6C27_scaffold355G00510</name>
</gene>